<dbReference type="eggNOG" id="COG0174">
    <property type="taxonomic scope" value="Bacteria"/>
</dbReference>
<accession>K6YT64</accession>
<dbReference type="EMBL" id="BAEO01000062">
    <property type="protein sequence ID" value="GAC21337.1"/>
    <property type="molecule type" value="Genomic_DNA"/>
</dbReference>
<dbReference type="Gene3D" id="3.30.590.10">
    <property type="entry name" value="Glutamine synthetase/guanido kinase, catalytic domain"/>
    <property type="match status" value="1"/>
</dbReference>
<evidence type="ECO:0000313" key="1">
    <source>
        <dbReference type="EMBL" id="GAC21337.1"/>
    </source>
</evidence>
<organism evidence="1 2">
    <name type="scientific">Paraglaciecola arctica BSs20135</name>
    <dbReference type="NCBI Taxonomy" id="493475"/>
    <lineage>
        <taxon>Bacteria</taxon>
        <taxon>Pseudomonadati</taxon>
        <taxon>Pseudomonadota</taxon>
        <taxon>Gammaproteobacteria</taxon>
        <taxon>Alteromonadales</taxon>
        <taxon>Alteromonadaceae</taxon>
        <taxon>Paraglaciecola</taxon>
    </lineage>
</organism>
<gene>
    <name evidence="1" type="ORF">GARC_4395</name>
</gene>
<reference evidence="1 2" key="1">
    <citation type="journal article" date="2017" name="Antonie Van Leeuwenhoek">
        <title>Rhizobium rhizosphaerae sp. nov., a novel species isolated from rice rhizosphere.</title>
        <authorList>
            <person name="Zhao J.J."/>
            <person name="Zhang J."/>
            <person name="Zhang R.J."/>
            <person name="Zhang C.W."/>
            <person name="Yin H.Q."/>
            <person name="Zhang X.X."/>
        </authorList>
    </citation>
    <scope>NUCLEOTIDE SEQUENCE [LARGE SCALE GENOMIC DNA]</scope>
    <source>
        <strain evidence="1 2">BSs20135</strain>
    </source>
</reference>
<sequence>MLLFEPYTKQNFSSPSVHQKFMLIQDVIQHLLNILEAKGFKPFVHFELEGVCELHAKQQRLDYQSINKKLAQLGIDGELKSEYWKNQWEFVSLFNGQSPLKEAQNLAKAMQLLPQIMCQYGASKVMMVPVAWGADKGRYVFGSGAIFSLDTRSVHIPNAIQMNVSVENQHGENLFAQQGLGEWIQYELLSNSYACCLLFLPEEDAFKRLTLRQDYGLDAELSSPVLLSGGHQGSIALYKEKGKHNQVMGLEPLFFATDNSVLHYTGDWRKTARVEHRIGATSKNYDPYLNMLFILINVLEGIGKWQTNKTLPNFVDKALPVSLYDQQHNQNESHQSAQQNLGALSLFKNDMWLVNKIDYYCEDMPNLSGINLGVKIKEMVLSKYQRSFIT</sequence>
<proteinExistence type="predicted"/>
<evidence type="ECO:0008006" key="3">
    <source>
        <dbReference type="Google" id="ProtNLM"/>
    </source>
</evidence>
<evidence type="ECO:0000313" key="2">
    <source>
        <dbReference type="Proteomes" id="UP000006327"/>
    </source>
</evidence>
<comment type="caution">
    <text evidence="1">The sequence shown here is derived from an EMBL/GenBank/DDBJ whole genome shotgun (WGS) entry which is preliminary data.</text>
</comment>
<dbReference type="Proteomes" id="UP000006327">
    <property type="component" value="Unassembled WGS sequence"/>
</dbReference>
<name>K6YT64_9ALTE</name>
<keyword evidence="2" id="KW-1185">Reference proteome</keyword>
<dbReference type="AlphaFoldDB" id="K6YT64"/>
<dbReference type="STRING" id="493475.GARC_4395"/>
<protein>
    <recommendedName>
        <fullName evidence="3">Glutamine synthetase</fullName>
    </recommendedName>
</protein>